<keyword evidence="5 10" id="KW-0547">Nucleotide-binding</keyword>
<feature type="domain" description="TRASH" evidence="12">
    <location>
        <begin position="6"/>
        <end position="45"/>
    </location>
</feature>
<dbReference type="SUPFAM" id="SSF81665">
    <property type="entry name" value="Calcium ATPase, transmembrane domain M"/>
    <property type="match status" value="1"/>
</dbReference>
<keyword evidence="13" id="KW-0614">Plasmid</keyword>
<dbReference type="PANTHER" id="PTHR43520:SF8">
    <property type="entry name" value="P-TYPE CU(+) TRANSPORTER"/>
    <property type="match status" value="1"/>
</dbReference>
<dbReference type="GO" id="GO:0012505">
    <property type="term" value="C:endomembrane system"/>
    <property type="evidence" value="ECO:0007669"/>
    <property type="project" value="UniProtKB-SubCell"/>
</dbReference>
<sequence length="731" mass="77496">MSTPDDAFCSHCLLPVGRRAMQRTLDGEVHTFCCYGCCIAFQVTRGRSEESEAAWLLVRLGVGAFLSMNIMLFSLLLYDDTFAGADAYMLPWIHLLLWIFATPAVVILGGPFFRETVQDALNGRLTSSALIVTGVGAAYLYSAFAVLAGSTHVYFDTASMVLTLFTLGRYLEATSRAKAARDLEPLLAAENEIATVVAGGAETRRPVREILAGMLVRVRPGERIPVDGVIVEGESVADEAMITGESHPVPKAAGMCVIAGSINIDGALLIRCSGAVSDTQWVRICRSVRDALSHRGLTQRIADRIIALAVPLVLVLGALTIAYWAQSQPFDRALLIGLAVLVVACPCAVGLAAPLATTLGIGRLARYGCVVRDPGILEVLAELRSVAFDKTGTLTSGRLRVVEILTDNVRSEEVLARASGLERHSEHAMAKPITAAAAALGVPPDQTLATRAVPGRGIRGTVVGGMPVAAGNAALMRDLGWALSPELRERARISEATGHSLVHVGWNGRVQGVLSLDDTPRPEARTTIEELRSRGLQVVLLTGDLAEPARRIGATVGIADIEAGLSPEAKRDALNRLRHNCGRVAMVGDGLNDALVLADADVGIAVGSATDLARETSALVLPEAGLWMLPWVVDMARAVRRTILTNLLWAFGYNLVALTAASLGLLQPILAAAVMAGSSILVVMNSLRLQRVPDPDPSCLSLRGIPVDGQESQPLDQPNTSAVKAEYQPTA</sequence>
<dbReference type="InterPro" id="IPR027256">
    <property type="entry name" value="P-typ_ATPase_IB"/>
</dbReference>
<dbReference type="SMART" id="SM00746">
    <property type="entry name" value="TRASH"/>
    <property type="match status" value="1"/>
</dbReference>
<dbReference type="PANTHER" id="PTHR43520">
    <property type="entry name" value="ATP7, ISOFORM B"/>
    <property type="match status" value="1"/>
</dbReference>
<feature type="transmembrane region" description="Helical" evidence="10">
    <location>
        <begin position="153"/>
        <end position="171"/>
    </location>
</feature>
<dbReference type="InterPro" id="IPR018303">
    <property type="entry name" value="ATPase_P-typ_P_site"/>
</dbReference>
<organism evidence="13 14">
    <name type="scientific">Rhizobium gallicum</name>
    <dbReference type="NCBI Taxonomy" id="56730"/>
    <lineage>
        <taxon>Bacteria</taxon>
        <taxon>Pseudomonadati</taxon>
        <taxon>Pseudomonadota</taxon>
        <taxon>Alphaproteobacteria</taxon>
        <taxon>Hyphomicrobiales</taxon>
        <taxon>Rhizobiaceae</taxon>
        <taxon>Rhizobium/Agrobacterium group</taxon>
        <taxon>Rhizobium</taxon>
    </lineage>
</organism>
<dbReference type="NCBIfam" id="TIGR01511">
    <property type="entry name" value="ATPase-IB1_Cu"/>
    <property type="match status" value="1"/>
</dbReference>
<keyword evidence="10" id="KW-1003">Cell membrane</keyword>
<evidence type="ECO:0000256" key="2">
    <source>
        <dbReference type="ARBA" id="ARBA00006024"/>
    </source>
</evidence>
<feature type="transmembrane region" description="Helical" evidence="10">
    <location>
        <begin position="332"/>
        <end position="356"/>
    </location>
</feature>
<reference evidence="13 14" key="1">
    <citation type="submission" date="2016-09" db="EMBL/GenBank/DDBJ databases">
        <title>The complete genome sequences of Rhizobium gallicum, symbiovars gallicum and phaseoli, symbionts associated to common bean (Phaseolus vulgaris).</title>
        <authorList>
            <person name="Bustos P."/>
            <person name="Santamaria R.I."/>
            <person name="Perez-Carrascal O.M."/>
            <person name="Juarez S."/>
            <person name="Lozano L."/>
            <person name="Martinez-Flores I."/>
            <person name="Martinez-Romero E."/>
            <person name="Cevallos M."/>
            <person name="Romero D."/>
            <person name="Davila G."/>
            <person name="Gonzalez V."/>
        </authorList>
    </citation>
    <scope>NUCLEOTIDE SEQUENCE [LARGE SCALE GENOMIC DNA]</scope>
    <source>
        <strain evidence="13 14">IE4872</strain>
        <plasmid evidence="14">prgalie4872d</plasmid>
    </source>
</reference>
<dbReference type="Gene3D" id="2.70.150.10">
    <property type="entry name" value="Calcium-transporting ATPase, cytoplasmic transduction domain A"/>
    <property type="match status" value="1"/>
</dbReference>
<dbReference type="Gene3D" id="3.40.50.1000">
    <property type="entry name" value="HAD superfamily/HAD-like"/>
    <property type="match status" value="1"/>
</dbReference>
<feature type="transmembrane region" description="Helical" evidence="10">
    <location>
        <begin position="305"/>
        <end position="326"/>
    </location>
</feature>
<keyword evidence="9 10" id="KW-0472">Membrane</keyword>
<name>A0A1L5NV76_9HYPH</name>
<geneLocation type="plasmid" evidence="14">
    <name>prgalie4872d</name>
</geneLocation>
<dbReference type="GO" id="GO:0005524">
    <property type="term" value="F:ATP binding"/>
    <property type="evidence" value="ECO:0007669"/>
    <property type="project" value="UniProtKB-UniRule"/>
</dbReference>
<keyword evidence="6 10" id="KW-0067">ATP-binding</keyword>
<evidence type="ECO:0000313" key="14">
    <source>
        <dbReference type="Proteomes" id="UP000184749"/>
    </source>
</evidence>
<dbReference type="GO" id="GO:0055070">
    <property type="term" value="P:copper ion homeostasis"/>
    <property type="evidence" value="ECO:0007669"/>
    <property type="project" value="TreeGrafter"/>
</dbReference>
<protein>
    <submittedName>
        <fullName evidence="13">Heavy metal translocating P-type ATPase protein</fullName>
    </submittedName>
</protein>
<feature type="transmembrane region" description="Helical" evidence="10">
    <location>
        <begin position="669"/>
        <end position="687"/>
    </location>
</feature>
<evidence type="ECO:0000256" key="3">
    <source>
        <dbReference type="ARBA" id="ARBA00022692"/>
    </source>
</evidence>
<dbReference type="PROSITE" id="PS00154">
    <property type="entry name" value="ATPASE_E1_E2"/>
    <property type="match status" value="1"/>
</dbReference>
<dbReference type="InterPro" id="IPR023214">
    <property type="entry name" value="HAD_sf"/>
</dbReference>
<keyword evidence="8 10" id="KW-1133">Transmembrane helix</keyword>
<dbReference type="InterPro" id="IPR011017">
    <property type="entry name" value="TRASH_dom"/>
</dbReference>
<dbReference type="InterPro" id="IPR059000">
    <property type="entry name" value="ATPase_P-type_domA"/>
</dbReference>
<evidence type="ECO:0000256" key="5">
    <source>
        <dbReference type="ARBA" id="ARBA00022741"/>
    </source>
</evidence>
<dbReference type="SUPFAM" id="SSF81653">
    <property type="entry name" value="Calcium ATPase, transduction domain A"/>
    <property type="match status" value="1"/>
</dbReference>
<evidence type="ECO:0000256" key="8">
    <source>
        <dbReference type="ARBA" id="ARBA00022989"/>
    </source>
</evidence>
<dbReference type="InterPro" id="IPR008250">
    <property type="entry name" value="ATPase_P-typ_transduc_dom_A_sf"/>
</dbReference>
<feature type="transmembrane region" description="Helical" evidence="10">
    <location>
        <begin position="125"/>
        <end position="147"/>
    </location>
</feature>
<dbReference type="Pfam" id="PF00702">
    <property type="entry name" value="Hydrolase"/>
    <property type="match status" value="1"/>
</dbReference>
<comment type="subcellular location">
    <subcellularLocation>
        <location evidence="10">Cell membrane</location>
    </subcellularLocation>
    <subcellularLocation>
        <location evidence="1">Endomembrane system</location>
        <topology evidence="1">Multi-pass membrane protein</topology>
    </subcellularLocation>
</comment>
<feature type="region of interest" description="Disordered" evidence="11">
    <location>
        <begin position="706"/>
        <end position="731"/>
    </location>
</feature>
<evidence type="ECO:0000313" key="13">
    <source>
        <dbReference type="EMBL" id="APO71800.1"/>
    </source>
</evidence>
<evidence type="ECO:0000259" key="12">
    <source>
        <dbReference type="SMART" id="SM00746"/>
    </source>
</evidence>
<keyword evidence="3 10" id="KW-0812">Transmembrane</keyword>
<dbReference type="GO" id="GO:0005886">
    <property type="term" value="C:plasma membrane"/>
    <property type="evidence" value="ECO:0007669"/>
    <property type="project" value="UniProtKB-SubCell"/>
</dbReference>
<feature type="transmembrane region" description="Helical" evidence="10">
    <location>
        <begin position="643"/>
        <end position="663"/>
    </location>
</feature>
<dbReference type="NCBIfam" id="TIGR01525">
    <property type="entry name" value="ATPase-IB_hvy"/>
    <property type="match status" value="1"/>
</dbReference>
<accession>A0A1L5NV76</accession>
<feature type="transmembrane region" description="Helical" evidence="10">
    <location>
        <begin position="54"/>
        <end position="78"/>
    </location>
</feature>
<proteinExistence type="inferred from homology"/>
<evidence type="ECO:0000256" key="1">
    <source>
        <dbReference type="ARBA" id="ARBA00004127"/>
    </source>
</evidence>
<gene>
    <name evidence="13" type="ORF">IE4872_PD01274</name>
</gene>
<dbReference type="NCBIfam" id="TIGR01494">
    <property type="entry name" value="ATPase_P-type"/>
    <property type="match status" value="2"/>
</dbReference>
<evidence type="ECO:0000256" key="7">
    <source>
        <dbReference type="ARBA" id="ARBA00022967"/>
    </source>
</evidence>
<dbReference type="Pfam" id="PF00122">
    <property type="entry name" value="E1-E2_ATPase"/>
    <property type="match status" value="1"/>
</dbReference>
<dbReference type="EMBL" id="CP017105">
    <property type="protein sequence ID" value="APO71800.1"/>
    <property type="molecule type" value="Genomic_DNA"/>
</dbReference>
<dbReference type="SUPFAM" id="SSF56784">
    <property type="entry name" value="HAD-like"/>
    <property type="match status" value="1"/>
</dbReference>
<dbReference type="InterPro" id="IPR001757">
    <property type="entry name" value="P_typ_ATPase"/>
</dbReference>
<comment type="similarity">
    <text evidence="2 10">Belongs to the cation transport ATPase (P-type) (TC 3.A.3) family. Type IB subfamily.</text>
</comment>
<keyword evidence="4 10" id="KW-0479">Metal-binding</keyword>
<dbReference type="PRINTS" id="PR00119">
    <property type="entry name" value="CATATPASE"/>
</dbReference>
<feature type="transmembrane region" description="Helical" evidence="10">
    <location>
        <begin position="90"/>
        <end position="113"/>
    </location>
</feature>
<evidence type="ECO:0000256" key="4">
    <source>
        <dbReference type="ARBA" id="ARBA00022723"/>
    </source>
</evidence>
<dbReference type="GO" id="GO:0005507">
    <property type="term" value="F:copper ion binding"/>
    <property type="evidence" value="ECO:0007669"/>
    <property type="project" value="TreeGrafter"/>
</dbReference>
<dbReference type="Proteomes" id="UP000184749">
    <property type="component" value="Plasmid pRgalIE4872d"/>
</dbReference>
<evidence type="ECO:0000256" key="9">
    <source>
        <dbReference type="ARBA" id="ARBA00023136"/>
    </source>
</evidence>
<dbReference type="GO" id="GO:0043682">
    <property type="term" value="F:P-type divalent copper transporter activity"/>
    <property type="evidence" value="ECO:0007669"/>
    <property type="project" value="TreeGrafter"/>
</dbReference>
<dbReference type="AlphaFoldDB" id="A0A1L5NV76"/>
<dbReference type="InterPro" id="IPR023299">
    <property type="entry name" value="ATPase_P-typ_cyto_dom_N"/>
</dbReference>
<dbReference type="InterPro" id="IPR023298">
    <property type="entry name" value="ATPase_P-typ_TM_dom_sf"/>
</dbReference>
<dbReference type="GO" id="GO:0016887">
    <property type="term" value="F:ATP hydrolysis activity"/>
    <property type="evidence" value="ECO:0007669"/>
    <property type="project" value="InterPro"/>
</dbReference>
<dbReference type="InterPro" id="IPR036412">
    <property type="entry name" value="HAD-like_sf"/>
</dbReference>
<dbReference type="Gene3D" id="3.40.1110.10">
    <property type="entry name" value="Calcium-transporting ATPase, cytoplasmic domain N"/>
    <property type="match status" value="1"/>
</dbReference>
<feature type="compositionally biased region" description="Polar residues" evidence="11">
    <location>
        <begin position="710"/>
        <end position="722"/>
    </location>
</feature>
<evidence type="ECO:0000256" key="11">
    <source>
        <dbReference type="SAM" id="MobiDB-lite"/>
    </source>
</evidence>
<evidence type="ECO:0000256" key="10">
    <source>
        <dbReference type="RuleBase" id="RU362081"/>
    </source>
</evidence>
<keyword evidence="7" id="KW-1278">Translocase</keyword>
<evidence type="ECO:0000256" key="6">
    <source>
        <dbReference type="ARBA" id="ARBA00022840"/>
    </source>
</evidence>